<dbReference type="AlphaFoldDB" id="A0A2I1GBK9"/>
<evidence type="ECO:0000313" key="2">
    <source>
        <dbReference type="EMBL" id="PKY44014.1"/>
    </source>
</evidence>
<organism evidence="2 3">
    <name type="scientific">Rhizophagus irregularis</name>
    <dbReference type="NCBI Taxonomy" id="588596"/>
    <lineage>
        <taxon>Eukaryota</taxon>
        <taxon>Fungi</taxon>
        <taxon>Fungi incertae sedis</taxon>
        <taxon>Mucoromycota</taxon>
        <taxon>Glomeromycotina</taxon>
        <taxon>Glomeromycetes</taxon>
        <taxon>Glomerales</taxon>
        <taxon>Glomeraceae</taxon>
        <taxon>Rhizophagus</taxon>
    </lineage>
</organism>
<evidence type="ECO:0000313" key="3">
    <source>
        <dbReference type="Proteomes" id="UP000234323"/>
    </source>
</evidence>
<evidence type="ECO:0000256" key="1">
    <source>
        <dbReference type="SAM" id="MobiDB-lite"/>
    </source>
</evidence>
<accession>A0A2I1GBK9</accession>
<dbReference type="VEuPathDB" id="FungiDB:RhiirA1_420112"/>
<protein>
    <submittedName>
        <fullName evidence="2">Uncharacterized protein</fullName>
    </submittedName>
</protein>
<feature type="region of interest" description="Disordered" evidence="1">
    <location>
        <begin position="17"/>
        <end position="57"/>
    </location>
</feature>
<comment type="caution">
    <text evidence="2">The sequence shown here is derived from an EMBL/GenBank/DDBJ whole genome shotgun (WGS) entry which is preliminary data.</text>
</comment>
<dbReference type="Proteomes" id="UP000234323">
    <property type="component" value="Unassembled WGS sequence"/>
</dbReference>
<sequence length="182" mass="17766">MNIRDPAIAADDDNVTLGVFDSGNEDDVVVGDGKTDSVDDGDDGGDDVTLGVFDSGNEDDVVVGDGKTDSVDDVDDGGAFLGAGGSGGAFLGAGGGGDGAFLGAGGGGGGDLGAGGGGGGLLDEGDDGALAAAAGSDSCESVDPLETVTWRDCKRPSFLELSCEVFRADIKINKVEKIIISK</sequence>
<reference evidence="2 3" key="1">
    <citation type="submission" date="2015-10" db="EMBL/GenBank/DDBJ databases">
        <title>Genome analyses suggest a sexual origin of heterokaryosis in a supposedly ancient asexual fungus.</title>
        <authorList>
            <person name="Ropars J."/>
            <person name="Sedzielewska K."/>
            <person name="Noel J."/>
            <person name="Charron P."/>
            <person name="Farinelli L."/>
            <person name="Marton T."/>
            <person name="Kruger M."/>
            <person name="Pelin A."/>
            <person name="Brachmann A."/>
            <person name="Corradi N."/>
        </authorList>
    </citation>
    <scope>NUCLEOTIDE SEQUENCE [LARGE SCALE GENOMIC DNA]</scope>
    <source>
        <strain evidence="2 3">A4</strain>
    </source>
</reference>
<keyword evidence="3" id="KW-1185">Reference proteome</keyword>
<gene>
    <name evidence="2" type="ORF">RhiirA4_458165</name>
</gene>
<name>A0A2I1GBK9_9GLOM</name>
<dbReference type="EMBL" id="LLXI01000293">
    <property type="protein sequence ID" value="PKY44014.1"/>
    <property type="molecule type" value="Genomic_DNA"/>
</dbReference>
<proteinExistence type="predicted"/>